<dbReference type="eggNOG" id="KOG0987">
    <property type="taxonomic scope" value="Eukaryota"/>
</dbReference>
<evidence type="ECO:0000313" key="1">
    <source>
        <dbReference type="Proteomes" id="UP000095282"/>
    </source>
</evidence>
<dbReference type="SUPFAM" id="SSF54236">
    <property type="entry name" value="Ubiquitin-like"/>
    <property type="match status" value="1"/>
</dbReference>
<dbReference type="PANTHER" id="PTHR33651:SF2">
    <property type="entry name" value="PI3K_PI4K CATALYTIC DOMAIN-CONTAINING PROTEIN"/>
    <property type="match status" value="1"/>
</dbReference>
<name>A0A1I7U2J0_9PELO</name>
<dbReference type="WBParaSite" id="Csp11.Scaffold629.g14198.t1">
    <property type="protein sequence ID" value="Csp11.Scaffold629.g14198.t1"/>
    <property type="gene ID" value="Csp11.Scaffold629.g14198"/>
</dbReference>
<evidence type="ECO:0000313" key="2">
    <source>
        <dbReference type="WBParaSite" id="Csp11.Scaffold629.g14198.t1"/>
    </source>
</evidence>
<dbReference type="PANTHER" id="PTHR33651">
    <property type="entry name" value="PROTEIN CBG06246"/>
    <property type="match status" value="1"/>
</dbReference>
<proteinExistence type="predicted"/>
<accession>A0A1I7U2J0</accession>
<organism evidence="1 2">
    <name type="scientific">Caenorhabditis tropicalis</name>
    <dbReference type="NCBI Taxonomy" id="1561998"/>
    <lineage>
        <taxon>Eukaryota</taxon>
        <taxon>Metazoa</taxon>
        <taxon>Ecdysozoa</taxon>
        <taxon>Nematoda</taxon>
        <taxon>Chromadorea</taxon>
        <taxon>Rhabditida</taxon>
        <taxon>Rhabditina</taxon>
        <taxon>Rhabditomorpha</taxon>
        <taxon>Rhabditoidea</taxon>
        <taxon>Rhabditidae</taxon>
        <taxon>Peloderinae</taxon>
        <taxon>Caenorhabditis</taxon>
    </lineage>
</organism>
<protein>
    <submittedName>
        <fullName evidence="2">Ubiquitin-like domain-containing protein</fullName>
    </submittedName>
</protein>
<keyword evidence="1" id="KW-1185">Reference proteome</keyword>
<dbReference type="STRING" id="1561998.A0A1I7U2J0"/>
<dbReference type="Proteomes" id="UP000095282">
    <property type="component" value="Unplaced"/>
</dbReference>
<reference evidence="2" key="1">
    <citation type="submission" date="2016-11" db="UniProtKB">
        <authorList>
            <consortium name="WormBaseParasite"/>
        </authorList>
    </citation>
    <scope>IDENTIFICATION</scope>
</reference>
<dbReference type="InterPro" id="IPR029071">
    <property type="entry name" value="Ubiquitin-like_domsf"/>
</dbReference>
<dbReference type="AlphaFoldDB" id="A0A1I7U2J0"/>
<sequence length="420" mass="48824">MEISVVLILQDKKKVSHQKKPYLFNAQDTISDLSKVVKKVFNIDDIYQELFHNGEQILSLTSTFEQWGIKNDDEIVVLHSHLAWWVKYEQLVESAISGTDRIRNAREAVRLHNRLLEKGFFDVYITFNDFQLKNHNQIASYADGSLLLMKEAAKNHFRAKHFKMGAEDDSDFICRFEPRPEDLGGTRNNTLVFVKLHNEKEETKYNLKCHHFESSSDSTVGQPPDIKELFGYKLLELIQVGPHAEFVIPNNLYTTSMYIATKWNENFIPLSKIKEEELSAEILVQILLLGTILQISDLHPQNCGMWGDTKDVAIVDFQPRPRILYPDIVRAFLNNNSSTLWDVKHVDVLDQCDEETRLEIARKSLAKWDMLPKVELAYQQIQIVKNSMKKQEISFRTSPTEELEQYIRAIKHNLKRFDGI</sequence>